<accession>A0A3Q7H3C1</accession>
<proteinExistence type="predicted"/>
<protein>
    <submittedName>
        <fullName evidence="1">Uncharacterized protein</fullName>
    </submittedName>
</protein>
<evidence type="ECO:0000313" key="1">
    <source>
        <dbReference type="EnsemblPlants" id="Solyc06g074520.1.1.1"/>
    </source>
</evidence>
<dbReference type="InParanoid" id="A0A3Q7H3C1"/>
<dbReference type="AlphaFoldDB" id="A0A3Q7H3C1"/>
<dbReference type="EnsemblPlants" id="Solyc06g074520.1.1">
    <property type="protein sequence ID" value="Solyc06g074520.1.1.1"/>
    <property type="gene ID" value="Solyc06g074520.1"/>
</dbReference>
<dbReference type="PaxDb" id="4081-Solyc06g074520.1.1"/>
<dbReference type="Gramene" id="Solyc06g074520.1.1">
    <property type="protein sequence ID" value="Solyc06g074520.1.1.1"/>
    <property type="gene ID" value="Solyc06g074520.1"/>
</dbReference>
<evidence type="ECO:0000313" key="2">
    <source>
        <dbReference type="Proteomes" id="UP000004994"/>
    </source>
</evidence>
<keyword evidence="2" id="KW-1185">Reference proteome</keyword>
<organism evidence="1">
    <name type="scientific">Solanum lycopersicum</name>
    <name type="common">Tomato</name>
    <name type="synonym">Lycopersicon esculentum</name>
    <dbReference type="NCBI Taxonomy" id="4081"/>
    <lineage>
        <taxon>Eukaryota</taxon>
        <taxon>Viridiplantae</taxon>
        <taxon>Streptophyta</taxon>
        <taxon>Embryophyta</taxon>
        <taxon>Tracheophyta</taxon>
        <taxon>Spermatophyta</taxon>
        <taxon>Magnoliopsida</taxon>
        <taxon>eudicotyledons</taxon>
        <taxon>Gunneridae</taxon>
        <taxon>Pentapetalae</taxon>
        <taxon>asterids</taxon>
        <taxon>lamiids</taxon>
        <taxon>Solanales</taxon>
        <taxon>Solanaceae</taxon>
        <taxon>Solanoideae</taxon>
        <taxon>Solaneae</taxon>
        <taxon>Solanum</taxon>
        <taxon>Solanum subgen. Lycopersicon</taxon>
    </lineage>
</organism>
<dbReference type="Proteomes" id="UP000004994">
    <property type="component" value="Chromosome 6"/>
</dbReference>
<reference evidence="1" key="1">
    <citation type="journal article" date="2012" name="Nature">
        <title>The tomato genome sequence provides insights into fleshy fruit evolution.</title>
        <authorList>
            <consortium name="Tomato Genome Consortium"/>
        </authorList>
    </citation>
    <scope>NUCLEOTIDE SEQUENCE [LARGE SCALE GENOMIC DNA]</scope>
    <source>
        <strain evidence="1">cv. Heinz 1706</strain>
    </source>
</reference>
<name>A0A3Q7H3C1_SOLLC</name>
<sequence length="76" mass="9211">MLCTDDHIISFFICAWLKRIDKSCNILNLGTHNHNWISNSNFFWSYNYNKKYPNKLKQSIRYFTDHILYLNSAYVI</sequence>
<reference evidence="1" key="2">
    <citation type="submission" date="2019-01" db="UniProtKB">
        <authorList>
            <consortium name="EnsemblPlants"/>
        </authorList>
    </citation>
    <scope>IDENTIFICATION</scope>
    <source>
        <strain evidence="1">cv. Heinz 1706</strain>
    </source>
</reference>